<evidence type="ECO:0000256" key="1">
    <source>
        <dbReference type="ARBA" id="ARBA00023125"/>
    </source>
</evidence>
<dbReference type="InterPro" id="IPR001387">
    <property type="entry name" value="Cro/C1-type_HTH"/>
</dbReference>
<accession>A0A1H7X8A0</accession>
<dbReference type="PROSITE" id="PS50943">
    <property type="entry name" value="HTH_CROC1"/>
    <property type="match status" value="1"/>
</dbReference>
<dbReference type="CDD" id="cd00093">
    <property type="entry name" value="HTH_XRE"/>
    <property type="match status" value="1"/>
</dbReference>
<dbReference type="AlphaFoldDB" id="A0A1H7X8A0"/>
<dbReference type="Gene3D" id="1.10.260.40">
    <property type="entry name" value="lambda repressor-like DNA-binding domains"/>
    <property type="match status" value="1"/>
</dbReference>
<evidence type="ECO:0000259" key="2">
    <source>
        <dbReference type="PROSITE" id="PS50943"/>
    </source>
</evidence>
<dbReference type="PANTHER" id="PTHR46558:SF12">
    <property type="entry name" value="DNA-BINDING PROTEIN"/>
    <property type="match status" value="1"/>
</dbReference>
<keyword evidence="1" id="KW-0238">DNA-binding</keyword>
<dbReference type="EMBL" id="FOBM01000012">
    <property type="protein sequence ID" value="SEM30102.1"/>
    <property type="molecule type" value="Genomic_DNA"/>
</dbReference>
<feature type="domain" description="HTH cro/C1-type" evidence="2">
    <location>
        <begin position="58"/>
        <end position="112"/>
    </location>
</feature>
<name>A0A1H7X8A0_9STRE</name>
<dbReference type="Pfam" id="PF01381">
    <property type="entry name" value="HTH_3"/>
    <property type="match status" value="1"/>
</dbReference>
<gene>
    <name evidence="3" type="ORF">SAMN04487839_11237</name>
</gene>
<dbReference type="RefSeq" id="WP_256202241.1">
    <property type="nucleotide sequence ID" value="NZ_FNUH01000011.1"/>
</dbReference>
<reference evidence="3 4" key="1">
    <citation type="submission" date="2016-10" db="EMBL/GenBank/DDBJ databases">
        <authorList>
            <person name="de Groot N.N."/>
        </authorList>
    </citation>
    <scope>NUCLEOTIDE SEQUENCE [LARGE SCALE GENOMIC DNA]</scope>
    <source>
        <strain evidence="3 4">VTM1R29</strain>
    </source>
</reference>
<organism evidence="3 4">
    <name type="scientific">Streptococcus gallolyticus</name>
    <dbReference type="NCBI Taxonomy" id="315405"/>
    <lineage>
        <taxon>Bacteria</taxon>
        <taxon>Bacillati</taxon>
        <taxon>Bacillota</taxon>
        <taxon>Bacilli</taxon>
        <taxon>Lactobacillales</taxon>
        <taxon>Streptococcaceae</taxon>
        <taxon>Streptococcus</taxon>
    </lineage>
</organism>
<dbReference type="SUPFAM" id="SSF47413">
    <property type="entry name" value="lambda repressor-like DNA-binding domains"/>
    <property type="match status" value="1"/>
</dbReference>
<dbReference type="InterPro" id="IPR010982">
    <property type="entry name" value="Lambda_DNA-bd_dom_sf"/>
</dbReference>
<dbReference type="PANTHER" id="PTHR46558">
    <property type="entry name" value="TRACRIPTIONAL REGULATORY PROTEIN-RELATED-RELATED"/>
    <property type="match status" value="1"/>
</dbReference>
<dbReference type="GO" id="GO:0003677">
    <property type="term" value="F:DNA binding"/>
    <property type="evidence" value="ECO:0007669"/>
    <property type="project" value="UniProtKB-KW"/>
</dbReference>
<evidence type="ECO:0000313" key="3">
    <source>
        <dbReference type="EMBL" id="SEM30102.1"/>
    </source>
</evidence>
<sequence length="122" mass="14247">MSSKDDWIFIFLAFFGAYLTSETPNPRRKELLKKQFLRRKQLLLVTRTEGILVLKNRLKELRARDGLNQTQLAKLAKVSRQTISLLERNEYTPSVIIALRIAHIFNEPVENVFSLDEEGEEE</sequence>
<evidence type="ECO:0000313" key="4">
    <source>
        <dbReference type="Proteomes" id="UP000182764"/>
    </source>
</evidence>
<dbReference type="Proteomes" id="UP000182764">
    <property type="component" value="Unassembled WGS sequence"/>
</dbReference>
<proteinExistence type="predicted"/>
<protein>
    <submittedName>
        <fullName evidence="3">Putative transcriptional regulator</fullName>
    </submittedName>
</protein>
<dbReference type="SMART" id="SM00530">
    <property type="entry name" value="HTH_XRE"/>
    <property type="match status" value="1"/>
</dbReference>